<evidence type="ECO:0000313" key="2">
    <source>
        <dbReference type="EMBL" id="CAD7462570.1"/>
    </source>
</evidence>
<protein>
    <submittedName>
        <fullName evidence="2">Uncharacterized protein</fullName>
    </submittedName>
</protein>
<keyword evidence="1" id="KW-0472">Membrane</keyword>
<proteinExistence type="predicted"/>
<reference evidence="2" key="1">
    <citation type="submission" date="2020-11" db="EMBL/GenBank/DDBJ databases">
        <authorList>
            <person name="Tran Van P."/>
        </authorList>
    </citation>
    <scope>NUCLEOTIDE SEQUENCE</scope>
</reference>
<accession>A0A7R9IQ99</accession>
<organism evidence="2">
    <name type="scientific">Timema tahoe</name>
    <dbReference type="NCBI Taxonomy" id="61484"/>
    <lineage>
        <taxon>Eukaryota</taxon>
        <taxon>Metazoa</taxon>
        <taxon>Ecdysozoa</taxon>
        <taxon>Arthropoda</taxon>
        <taxon>Hexapoda</taxon>
        <taxon>Insecta</taxon>
        <taxon>Pterygota</taxon>
        <taxon>Neoptera</taxon>
        <taxon>Polyneoptera</taxon>
        <taxon>Phasmatodea</taxon>
        <taxon>Timematodea</taxon>
        <taxon>Timematoidea</taxon>
        <taxon>Timematidae</taxon>
        <taxon>Timema</taxon>
    </lineage>
</organism>
<keyword evidence="1" id="KW-1133">Transmembrane helix</keyword>
<keyword evidence="1" id="KW-0812">Transmembrane</keyword>
<gene>
    <name evidence="2" type="ORF">TTEB3V08_LOCUS10461</name>
</gene>
<dbReference type="EMBL" id="OE006292">
    <property type="protein sequence ID" value="CAD7462570.1"/>
    <property type="molecule type" value="Genomic_DNA"/>
</dbReference>
<evidence type="ECO:0000256" key="1">
    <source>
        <dbReference type="SAM" id="Phobius"/>
    </source>
</evidence>
<name>A0A7R9IQ99_9NEOP</name>
<feature type="transmembrane region" description="Helical" evidence="1">
    <location>
        <begin position="6"/>
        <end position="25"/>
    </location>
</feature>
<dbReference type="AlphaFoldDB" id="A0A7R9IQ99"/>
<sequence>MYDMLINIQIMYLCSIFVCVIKGGVQMLTSIKCPSLYKINVPLKL</sequence>